<dbReference type="Gene3D" id="2.60.120.260">
    <property type="entry name" value="Galactose-binding domain-like"/>
    <property type="match status" value="1"/>
</dbReference>
<dbReference type="AlphaFoldDB" id="A0A7Y9JCY6"/>
<dbReference type="EMBL" id="JACCBG010000001">
    <property type="protein sequence ID" value="NYD43928.1"/>
    <property type="molecule type" value="Genomic_DNA"/>
</dbReference>
<evidence type="ECO:0000313" key="3">
    <source>
        <dbReference type="EMBL" id="NYD43928.1"/>
    </source>
</evidence>
<evidence type="ECO:0000313" key="4">
    <source>
        <dbReference type="EMBL" id="NYD43997.1"/>
    </source>
</evidence>
<protein>
    <recommendedName>
        <fullName evidence="2">Peptidase S74 domain-containing protein</fullName>
    </recommendedName>
</protein>
<dbReference type="EMBL" id="JACCBG010000001">
    <property type="protein sequence ID" value="NYD43997.1"/>
    <property type="molecule type" value="Genomic_DNA"/>
</dbReference>
<feature type="domain" description="Peptidase S74" evidence="2">
    <location>
        <begin position="973"/>
        <end position="1073"/>
    </location>
</feature>
<organism evidence="3 5">
    <name type="scientific">Nocardioides panaciterrulae</name>
    <dbReference type="NCBI Taxonomy" id="661492"/>
    <lineage>
        <taxon>Bacteria</taxon>
        <taxon>Bacillati</taxon>
        <taxon>Actinomycetota</taxon>
        <taxon>Actinomycetes</taxon>
        <taxon>Propionibacteriales</taxon>
        <taxon>Nocardioidaceae</taxon>
        <taxon>Nocardioides</taxon>
    </lineage>
</organism>
<gene>
    <name evidence="3" type="ORF">BJZ21_004011</name>
    <name evidence="4" type="ORF">BJZ21_004080</name>
</gene>
<sequence>MSVRVDQLLRLEVERDPDPGELLNLVPNPSGELGAWGWVTPVAGSLLRSVSGMGLTYTSPGGADSYFYTEPMPVAAGGYVAASWQAPSVDGKYTAQIEWLDVSKTLTGSTAPTAQLQGSLTYRQIGSTAVPAGAAYCRLRFDHYAADGGQPIASTWMAVLDVTVTEAAASDGLVWQRTNLMPTPTGAQGVGGWSAHGGASVGTSSYHQLDGEASLTITKTGDTTGPARLASELMPVTGGRDYLLAARSRPGGHRRDVTLSARWLKANGDEIATVALRTVTETPDDWTAQITALATAPTNATHVRLRVEYGNLAPGEVHYVNQVQVEPFRGFGFTSFFDGASTPTAGETYAWAGTPYASASIATSATGDVGTLVPVPYQNILGPSANITVDREDLNVGSMSVQLFDAILDPTQNDLIRQGRRIRLVTVDGDVLFAGKVLTGAVTYHLLQANEQKRAEVNLTAVDPINTLAGTPRLEGVATIAELPYLLEGAGVPWSCNGSGDQVAAATVVAYNGNASVLDQVAVTRDTVLGFAWVDRNGVLQAWDRDQIDSTVAATLDETSYNTDLDIAFDLDKVINSVTVRVLRVIATSGSTEELVFGPYVDQASYQQYGEHAAEYTVQGFDPADAAGIQAYAQQILDVNATPALRVNSMVLPIRGTDDLAKAKLDLYDLVAVSNDRAGLADDSRITTITHTITPGKWLVTLGFTVDGAVASANAVPAPPPGVGGVKDDIDGTLDGVQGNLDQLNNVTLPQVQSDLSQAKTDISGLQGKFPITSTSISDGAITTPKLAANSITGDKIVGNTITGSKIVGLSITGDKIAGNSISGDKIVGNSITADKLDANAINGKTITGSTLQTAASGQRVTVSTSGDIKLYTGDASEVSPGGLYSLVTGGWLQTRLFSPQSSTGAASSIWLNGDLSTNGDIELLPRGGNGNTLNYGQMHSTQGLFDDSENGGGNGRAANFNNLGRLVPASSSTLEVKDNVTALPDDDDLARKYLELQGYTFTMKGEADDPAKRTYAGFIVDYVEAMGAEMEPWLLRDQDHVAGGISYDRVPALQQVILRYHERRADALQAEVDDLRTQLEALAQRVTALEQPAS</sequence>
<evidence type="ECO:0000313" key="5">
    <source>
        <dbReference type="Proteomes" id="UP000535511"/>
    </source>
</evidence>
<reference evidence="3 5" key="1">
    <citation type="submission" date="2020-07" db="EMBL/GenBank/DDBJ databases">
        <title>Sequencing the genomes of 1000 actinobacteria strains.</title>
        <authorList>
            <person name="Klenk H.-P."/>
        </authorList>
    </citation>
    <scope>NUCLEOTIDE SEQUENCE [LARGE SCALE GENOMIC DNA]</scope>
    <source>
        <strain evidence="3 5">DSM 21350</strain>
    </source>
</reference>
<evidence type="ECO:0000259" key="2">
    <source>
        <dbReference type="PROSITE" id="PS51688"/>
    </source>
</evidence>
<name>A0A7Y9JCY6_9ACTN</name>
<keyword evidence="1" id="KW-0175">Coiled coil</keyword>
<keyword evidence="5" id="KW-1185">Reference proteome</keyword>
<feature type="coiled-coil region" evidence="1">
    <location>
        <begin position="1059"/>
        <end position="1086"/>
    </location>
</feature>
<dbReference type="RefSeq" id="WP_179665387.1">
    <property type="nucleotide sequence ID" value="NZ_JACCBG010000001.1"/>
</dbReference>
<proteinExistence type="predicted"/>
<evidence type="ECO:0000256" key="1">
    <source>
        <dbReference type="SAM" id="Coils"/>
    </source>
</evidence>
<dbReference type="InterPro" id="IPR030392">
    <property type="entry name" value="S74_ICA"/>
</dbReference>
<comment type="caution">
    <text evidence="3">The sequence shown here is derived from an EMBL/GenBank/DDBJ whole genome shotgun (WGS) entry which is preliminary data.</text>
</comment>
<accession>A0A7Y9JCY6</accession>
<dbReference type="Proteomes" id="UP000535511">
    <property type="component" value="Unassembled WGS sequence"/>
</dbReference>
<dbReference type="PROSITE" id="PS51688">
    <property type="entry name" value="ICA"/>
    <property type="match status" value="1"/>
</dbReference>